<dbReference type="RefSeq" id="WP_107139298.1">
    <property type="nucleotide sequence ID" value="NZ_PYSV01000023.1"/>
</dbReference>
<dbReference type="AlphaFoldDB" id="A0A2T3W454"/>
<sequence length="354" mass="37613">MTTRARQAAAAPLTDLPQVATLMDSLQAALAEPHPEEALVQLAARTTGGHAELRASWGDVIASAGRAAGPPVTLRLDHGGRHVGLLVTAVDPAWAPLLPVLRAYAVLARLQAAAAGAARRRVGERALDALLASRDAQLPGLDGPFALAVGTFTDTLETDEQALDILAGAGEGYFQQRRLLGHSTVQGGRAVWLWRSLDLGREAHELHRALAASTSRGVRLGVSARSHQPPHSEAVTHAFGQARQALRAAAVEGGAALFHTSDPFHALLDSGALKTLREQVMTQLAALNDGGRVEQTLRRYVQQPGHLAKLAQAEGVHLNTVRARLRRAEEVLGESLNQPALLARLYLAFASEER</sequence>
<protein>
    <submittedName>
        <fullName evidence="2">Transcriptional regulator</fullName>
    </submittedName>
</protein>
<comment type="caution">
    <text evidence="2">The sequence shown here is derived from an EMBL/GenBank/DDBJ whole genome shotgun (WGS) entry which is preliminary data.</text>
</comment>
<evidence type="ECO:0000313" key="2">
    <source>
        <dbReference type="EMBL" id="PTA66629.1"/>
    </source>
</evidence>
<keyword evidence="3" id="KW-1185">Reference proteome</keyword>
<gene>
    <name evidence="2" type="ORF">C8263_16810</name>
</gene>
<evidence type="ECO:0000259" key="1">
    <source>
        <dbReference type="Pfam" id="PF13556"/>
    </source>
</evidence>
<proteinExistence type="predicted"/>
<reference evidence="2 3" key="1">
    <citation type="submission" date="2018-03" db="EMBL/GenBank/DDBJ databases">
        <title>Draft genome of Deinococcus sp. OD32.</title>
        <authorList>
            <person name="Wang X.-P."/>
            <person name="Du Z.-J."/>
        </authorList>
    </citation>
    <scope>NUCLEOTIDE SEQUENCE [LARGE SCALE GENOMIC DNA]</scope>
    <source>
        <strain evidence="2 3">OD32</strain>
    </source>
</reference>
<accession>A0A2T3W454</accession>
<dbReference type="PANTHER" id="PTHR33744">
    <property type="entry name" value="CARBOHYDRATE DIACID REGULATOR"/>
    <property type="match status" value="1"/>
</dbReference>
<dbReference type="Proteomes" id="UP000240317">
    <property type="component" value="Unassembled WGS sequence"/>
</dbReference>
<dbReference type="Pfam" id="PF13556">
    <property type="entry name" value="HTH_30"/>
    <property type="match status" value="1"/>
</dbReference>
<organism evidence="2 3">
    <name type="scientific">Deinococcus arcticus</name>
    <dbReference type="NCBI Taxonomy" id="2136176"/>
    <lineage>
        <taxon>Bacteria</taxon>
        <taxon>Thermotogati</taxon>
        <taxon>Deinococcota</taxon>
        <taxon>Deinococci</taxon>
        <taxon>Deinococcales</taxon>
        <taxon>Deinococcaceae</taxon>
        <taxon>Deinococcus</taxon>
    </lineage>
</organism>
<dbReference type="Gene3D" id="1.10.10.2840">
    <property type="entry name" value="PucR C-terminal helix-turn-helix domain"/>
    <property type="match status" value="1"/>
</dbReference>
<dbReference type="PANTHER" id="PTHR33744:SF1">
    <property type="entry name" value="DNA-BINDING TRANSCRIPTIONAL ACTIVATOR ADER"/>
    <property type="match status" value="1"/>
</dbReference>
<dbReference type="InterPro" id="IPR025736">
    <property type="entry name" value="PucR_C-HTH_dom"/>
</dbReference>
<dbReference type="OrthoDB" id="9792148at2"/>
<feature type="domain" description="PucR C-terminal helix-turn-helix" evidence="1">
    <location>
        <begin position="295"/>
        <end position="349"/>
    </location>
</feature>
<dbReference type="InterPro" id="IPR042070">
    <property type="entry name" value="PucR_C-HTH_sf"/>
</dbReference>
<dbReference type="EMBL" id="PYSV01000023">
    <property type="protein sequence ID" value="PTA66629.1"/>
    <property type="molecule type" value="Genomic_DNA"/>
</dbReference>
<dbReference type="InterPro" id="IPR051448">
    <property type="entry name" value="CdaR-like_regulators"/>
</dbReference>
<name>A0A2T3W454_9DEIO</name>
<evidence type="ECO:0000313" key="3">
    <source>
        <dbReference type="Proteomes" id="UP000240317"/>
    </source>
</evidence>